<gene>
    <name evidence="1" type="ORF">O181_033714</name>
</gene>
<evidence type="ECO:0000313" key="1">
    <source>
        <dbReference type="EMBL" id="MBW0493999.1"/>
    </source>
</evidence>
<accession>A0A9Q3CZN0</accession>
<reference evidence="1" key="1">
    <citation type="submission" date="2021-03" db="EMBL/GenBank/DDBJ databases">
        <title>Draft genome sequence of rust myrtle Austropuccinia psidii MF-1, a brazilian biotype.</title>
        <authorList>
            <person name="Quecine M.C."/>
            <person name="Pachon D.M.R."/>
            <person name="Bonatelli M.L."/>
            <person name="Correr F.H."/>
            <person name="Franceschini L.M."/>
            <person name="Leite T.F."/>
            <person name="Margarido G.R.A."/>
            <person name="Almeida C.A."/>
            <person name="Ferrarezi J.A."/>
            <person name="Labate C.A."/>
        </authorList>
    </citation>
    <scope>NUCLEOTIDE SEQUENCE</scope>
    <source>
        <strain evidence="1">MF-1</strain>
    </source>
</reference>
<evidence type="ECO:0000313" key="2">
    <source>
        <dbReference type="Proteomes" id="UP000765509"/>
    </source>
</evidence>
<dbReference type="EMBL" id="AVOT02012351">
    <property type="protein sequence ID" value="MBW0493999.1"/>
    <property type="molecule type" value="Genomic_DNA"/>
</dbReference>
<dbReference type="Proteomes" id="UP000765509">
    <property type="component" value="Unassembled WGS sequence"/>
</dbReference>
<name>A0A9Q3CZN0_9BASI</name>
<sequence>MTIIYKEVKSHTNAVGLRRWPLDKFKSNPAYDPEVEAKIPIHFIQIDRKKNLGFSEWAPESGTPDRVNTISEGTEALMLGISSSELHTELFNSVMKTYAKHKQCGILLQILQQKYRSP</sequence>
<protein>
    <submittedName>
        <fullName evidence="1">Uncharacterized protein</fullName>
    </submittedName>
</protein>
<keyword evidence="2" id="KW-1185">Reference proteome</keyword>
<dbReference type="AlphaFoldDB" id="A0A9Q3CZN0"/>
<proteinExistence type="predicted"/>
<comment type="caution">
    <text evidence="1">The sequence shown here is derived from an EMBL/GenBank/DDBJ whole genome shotgun (WGS) entry which is preliminary data.</text>
</comment>
<organism evidence="1 2">
    <name type="scientific">Austropuccinia psidii MF-1</name>
    <dbReference type="NCBI Taxonomy" id="1389203"/>
    <lineage>
        <taxon>Eukaryota</taxon>
        <taxon>Fungi</taxon>
        <taxon>Dikarya</taxon>
        <taxon>Basidiomycota</taxon>
        <taxon>Pucciniomycotina</taxon>
        <taxon>Pucciniomycetes</taxon>
        <taxon>Pucciniales</taxon>
        <taxon>Sphaerophragmiaceae</taxon>
        <taxon>Austropuccinia</taxon>
    </lineage>
</organism>